<dbReference type="PANTHER" id="PTHR14359:SF6">
    <property type="entry name" value="PHOSPHOPANTOTHENOYLCYSTEINE DECARBOXYLASE"/>
    <property type="match status" value="1"/>
</dbReference>
<dbReference type="Proteomes" id="UP000249304">
    <property type="component" value="Unassembled WGS sequence"/>
</dbReference>
<dbReference type="SUPFAM" id="SSF52507">
    <property type="entry name" value="Homo-oligomeric flavin-containing Cys decarboxylases, HFCD"/>
    <property type="match status" value="1"/>
</dbReference>
<proteinExistence type="predicted"/>
<dbReference type="InterPro" id="IPR003382">
    <property type="entry name" value="Flavoprotein"/>
</dbReference>
<dbReference type="GO" id="GO:0071513">
    <property type="term" value="C:phosphopantothenoylcysteine decarboxylase complex"/>
    <property type="evidence" value="ECO:0007669"/>
    <property type="project" value="TreeGrafter"/>
</dbReference>
<name>A0A2W2E491_9ACTN</name>
<reference evidence="2 3" key="1">
    <citation type="submission" date="2018-01" db="EMBL/GenBank/DDBJ databases">
        <title>Draft genome sequence of Nonomuraea sp. KC333.</title>
        <authorList>
            <person name="Sahin N."/>
            <person name="Saygin H."/>
            <person name="Ay H."/>
        </authorList>
    </citation>
    <scope>NUCLEOTIDE SEQUENCE [LARGE SCALE GENOMIC DNA]</scope>
    <source>
        <strain evidence="2 3">KC333</strain>
    </source>
</reference>
<dbReference type="GO" id="GO:0004633">
    <property type="term" value="F:phosphopantothenoylcysteine decarboxylase activity"/>
    <property type="evidence" value="ECO:0007669"/>
    <property type="project" value="TreeGrafter"/>
</dbReference>
<sequence length="199" mass="21249">MTSKETFHGRLLIGSTGSAAVATLPMYIGALRSVFQGTITVLMTHTASVFLPPHTVGLFADRVVTGEPAATWPAANHATLAAEHDMTVVLPATAHTLHVTAAGGAPNMLATTILAATHPVVFFPVMTGDMWNKPAVQRNVTQLRSDGYHVVDPAWGPRYDVTLGRFVESPQPPPPPLFIDMVRQLMPQNEAVSPLSPAR</sequence>
<evidence type="ECO:0000259" key="1">
    <source>
        <dbReference type="Pfam" id="PF02441"/>
    </source>
</evidence>
<dbReference type="PANTHER" id="PTHR14359">
    <property type="entry name" value="HOMO-OLIGOMERIC FLAVIN CONTAINING CYS DECARBOXYLASE FAMILY"/>
    <property type="match status" value="1"/>
</dbReference>
<dbReference type="RefSeq" id="WP_111179256.1">
    <property type="nucleotide sequence ID" value="NZ_POUD01000043.1"/>
</dbReference>
<gene>
    <name evidence="2" type="ORF">C1J01_13260</name>
</gene>
<dbReference type="EMBL" id="POUD01000043">
    <property type="protein sequence ID" value="PZG19106.1"/>
    <property type="molecule type" value="Genomic_DNA"/>
</dbReference>
<accession>A0A2W2E491</accession>
<comment type="caution">
    <text evidence="2">The sequence shown here is derived from an EMBL/GenBank/DDBJ whole genome shotgun (WGS) entry which is preliminary data.</text>
</comment>
<dbReference type="GO" id="GO:0015937">
    <property type="term" value="P:coenzyme A biosynthetic process"/>
    <property type="evidence" value="ECO:0007669"/>
    <property type="project" value="TreeGrafter"/>
</dbReference>
<feature type="domain" description="Flavoprotein" evidence="1">
    <location>
        <begin position="10"/>
        <end position="143"/>
    </location>
</feature>
<dbReference type="GO" id="GO:0010181">
    <property type="term" value="F:FMN binding"/>
    <property type="evidence" value="ECO:0007669"/>
    <property type="project" value="TreeGrafter"/>
</dbReference>
<evidence type="ECO:0000313" key="2">
    <source>
        <dbReference type="EMBL" id="PZG19106.1"/>
    </source>
</evidence>
<dbReference type="Pfam" id="PF02441">
    <property type="entry name" value="Flavoprotein"/>
    <property type="match status" value="1"/>
</dbReference>
<organism evidence="2 3">
    <name type="scientific">Nonomuraea aridisoli</name>
    <dbReference type="NCBI Taxonomy" id="2070368"/>
    <lineage>
        <taxon>Bacteria</taxon>
        <taxon>Bacillati</taxon>
        <taxon>Actinomycetota</taxon>
        <taxon>Actinomycetes</taxon>
        <taxon>Streptosporangiales</taxon>
        <taxon>Streptosporangiaceae</taxon>
        <taxon>Nonomuraea</taxon>
    </lineage>
</organism>
<dbReference type="Gene3D" id="3.40.50.1950">
    <property type="entry name" value="Flavin prenyltransferase-like"/>
    <property type="match status" value="1"/>
</dbReference>
<dbReference type="OrthoDB" id="2395518at2"/>
<protein>
    <submittedName>
        <fullName evidence="2">Flavoprotein</fullName>
    </submittedName>
</protein>
<dbReference type="InterPro" id="IPR036551">
    <property type="entry name" value="Flavin_trans-like"/>
</dbReference>
<evidence type="ECO:0000313" key="3">
    <source>
        <dbReference type="Proteomes" id="UP000249304"/>
    </source>
</evidence>
<dbReference type="AlphaFoldDB" id="A0A2W2E491"/>
<keyword evidence="3" id="KW-1185">Reference proteome</keyword>